<feature type="compositionally biased region" description="Basic residues" evidence="1">
    <location>
        <begin position="229"/>
        <end position="238"/>
    </location>
</feature>
<feature type="non-terminal residue" evidence="2">
    <location>
        <position position="318"/>
    </location>
</feature>
<feature type="compositionally biased region" description="Low complexity" evidence="1">
    <location>
        <begin position="270"/>
        <end position="283"/>
    </location>
</feature>
<sequence>GSRFGSARARRTAARQPRGMSQRGDEVATMSTQNPQPNKKRIGSALCSTAKRAKAMMRRGSGRCRPGGAAGGDRKAHGEPAPDCLGSPRAEAGGPDSAGAAPQKLARGVRVEATAPTPPVSLLALFDAAAVRPAAQAPPAVVSLRRLLDARPAAGAAEGSARAEAVAEPPAAAAPAQLGGSAPPPPEPALPQVSLGHRDVLADAIRSMESRLARQGLLAAPASILGGGRTRKLRRGKRREQEEEEFYDPDDGFIDDADLEDLNACDAEDAAGATQGDADAPPDSQCSARGAGGVEAQLNVRGFRLTNGLAPSGAASCG</sequence>
<protein>
    <submittedName>
        <fullName evidence="2">Uncharacterized protein</fullName>
    </submittedName>
</protein>
<keyword evidence="3" id="KW-1185">Reference proteome</keyword>
<feature type="compositionally biased region" description="Low complexity" evidence="1">
    <location>
        <begin position="159"/>
        <end position="181"/>
    </location>
</feature>
<gene>
    <name evidence="2" type="ORF">PCOR1329_LOCUS33040</name>
</gene>
<proteinExistence type="predicted"/>
<dbReference type="Proteomes" id="UP001189429">
    <property type="component" value="Unassembled WGS sequence"/>
</dbReference>
<feature type="region of interest" description="Disordered" evidence="1">
    <location>
        <begin position="1"/>
        <end position="107"/>
    </location>
</feature>
<feature type="region of interest" description="Disordered" evidence="1">
    <location>
        <begin position="159"/>
        <end position="192"/>
    </location>
</feature>
<name>A0ABN9SWG0_9DINO</name>
<feature type="region of interest" description="Disordered" evidence="1">
    <location>
        <begin position="229"/>
        <end position="291"/>
    </location>
</feature>
<evidence type="ECO:0000256" key="1">
    <source>
        <dbReference type="SAM" id="MobiDB-lite"/>
    </source>
</evidence>
<evidence type="ECO:0000313" key="3">
    <source>
        <dbReference type="Proteomes" id="UP001189429"/>
    </source>
</evidence>
<organism evidence="2 3">
    <name type="scientific">Prorocentrum cordatum</name>
    <dbReference type="NCBI Taxonomy" id="2364126"/>
    <lineage>
        <taxon>Eukaryota</taxon>
        <taxon>Sar</taxon>
        <taxon>Alveolata</taxon>
        <taxon>Dinophyceae</taxon>
        <taxon>Prorocentrales</taxon>
        <taxon>Prorocentraceae</taxon>
        <taxon>Prorocentrum</taxon>
    </lineage>
</organism>
<comment type="caution">
    <text evidence="2">The sequence shown here is derived from an EMBL/GenBank/DDBJ whole genome shotgun (WGS) entry which is preliminary data.</text>
</comment>
<reference evidence="2" key="1">
    <citation type="submission" date="2023-10" db="EMBL/GenBank/DDBJ databases">
        <authorList>
            <person name="Chen Y."/>
            <person name="Shah S."/>
            <person name="Dougan E. K."/>
            <person name="Thang M."/>
            <person name="Chan C."/>
        </authorList>
    </citation>
    <scope>NUCLEOTIDE SEQUENCE [LARGE SCALE GENOMIC DNA]</scope>
</reference>
<evidence type="ECO:0000313" key="2">
    <source>
        <dbReference type="EMBL" id="CAK0836603.1"/>
    </source>
</evidence>
<feature type="compositionally biased region" description="Acidic residues" evidence="1">
    <location>
        <begin position="242"/>
        <end position="269"/>
    </location>
</feature>
<accession>A0ABN9SWG0</accession>
<dbReference type="EMBL" id="CAUYUJ010013670">
    <property type="protein sequence ID" value="CAK0836603.1"/>
    <property type="molecule type" value="Genomic_DNA"/>
</dbReference>
<feature type="non-terminal residue" evidence="2">
    <location>
        <position position="1"/>
    </location>
</feature>
<feature type="compositionally biased region" description="Basic residues" evidence="1">
    <location>
        <begin position="51"/>
        <end position="62"/>
    </location>
</feature>